<protein>
    <submittedName>
        <fullName evidence="1">Uncharacterized protein</fullName>
    </submittedName>
</protein>
<gene>
    <name evidence="1" type="ORF">HPG69_001494</name>
</gene>
<proteinExistence type="predicted"/>
<evidence type="ECO:0000313" key="2">
    <source>
        <dbReference type="Proteomes" id="UP000551758"/>
    </source>
</evidence>
<dbReference type="EMBL" id="JACDTQ010000745">
    <property type="protein sequence ID" value="KAF5926863.1"/>
    <property type="molecule type" value="Genomic_DNA"/>
</dbReference>
<organism evidence="1 2">
    <name type="scientific">Diceros bicornis minor</name>
    <name type="common">South-central black rhinoceros</name>
    <dbReference type="NCBI Taxonomy" id="77932"/>
    <lineage>
        <taxon>Eukaryota</taxon>
        <taxon>Metazoa</taxon>
        <taxon>Chordata</taxon>
        <taxon>Craniata</taxon>
        <taxon>Vertebrata</taxon>
        <taxon>Euteleostomi</taxon>
        <taxon>Mammalia</taxon>
        <taxon>Eutheria</taxon>
        <taxon>Laurasiatheria</taxon>
        <taxon>Perissodactyla</taxon>
        <taxon>Rhinocerotidae</taxon>
        <taxon>Diceros</taxon>
    </lineage>
</organism>
<sequence length="101" mass="11276">MFHCKRLEEERKGGGPNYSPVEFLQQIFSLEWNWGLENLEELSPGNVLGTGGLQDLVVISAILCSLPSCLPFIPLLFKRSLLSLLLLNQNTQVKCLTSSNK</sequence>
<comment type="caution">
    <text evidence="1">The sequence shown here is derived from an EMBL/GenBank/DDBJ whole genome shotgun (WGS) entry which is preliminary data.</text>
</comment>
<keyword evidence="2" id="KW-1185">Reference proteome</keyword>
<reference evidence="1 2" key="1">
    <citation type="journal article" date="2020" name="Mol. Biol. Evol.">
        <title>Interspecific Gene Flow and the Evolution of Specialization in Black and White Rhinoceros.</title>
        <authorList>
            <person name="Moodley Y."/>
            <person name="Westbury M.V."/>
            <person name="Russo I.M."/>
            <person name="Gopalakrishnan S."/>
            <person name="Rakotoarivelo A."/>
            <person name="Olsen R.A."/>
            <person name="Prost S."/>
            <person name="Tunstall T."/>
            <person name="Ryder O.A."/>
            <person name="Dalen L."/>
            <person name="Bruford M.W."/>
        </authorList>
    </citation>
    <scope>NUCLEOTIDE SEQUENCE [LARGE SCALE GENOMIC DNA]</scope>
    <source>
        <strain evidence="1">SBR-YM</strain>
        <tissue evidence="1">Skin</tissue>
    </source>
</reference>
<dbReference type="AlphaFoldDB" id="A0A7J7FFN4"/>
<accession>A0A7J7FFN4</accession>
<name>A0A7J7FFN4_DICBM</name>
<evidence type="ECO:0000313" key="1">
    <source>
        <dbReference type="EMBL" id="KAF5926863.1"/>
    </source>
</evidence>
<dbReference type="Proteomes" id="UP000551758">
    <property type="component" value="Unassembled WGS sequence"/>
</dbReference>